<dbReference type="InterPro" id="IPR000719">
    <property type="entry name" value="Prot_kinase_dom"/>
</dbReference>
<name>A0AAD8P837_TARER</name>
<dbReference type="PROSITE" id="PS50011">
    <property type="entry name" value="PROTEIN_KINASE_DOM"/>
    <property type="match status" value="1"/>
</dbReference>
<dbReference type="GO" id="GO:0004672">
    <property type="term" value="F:protein kinase activity"/>
    <property type="evidence" value="ECO:0007669"/>
    <property type="project" value="InterPro"/>
</dbReference>
<dbReference type="Gene3D" id="1.10.510.10">
    <property type="entry name" value="Transferase(Phosphotransferase) domain 1"/>
    <property type="match status" value="1"/>
</dbReference>
<dbReference type="InterPro" id="IPR001245">
    <property type="entry name" value="Ser-Thr/Tyr_kinase_cat_dom"/>
</dbReference>
<keyword evidence="5" id="KW-0067">ATP-binding</keyword>
<evidence type="ECO:0000256" key="5">
    <source>
        <dbReference type="ARBA" id="ARBA00022840"/>
    </source>
</evidence>
<gene>
    <name evidence="8" type="ORF">QVD17_01661</name>
</gene>
<evidence type="ECO:0000259" key="7">
    <source>
        <dbReference type="PROSITE" id="PS50011"/>
    </source>
</evidence>
<feature type="region of interest" description="Disordered" evidence="6">
    <location>
        <begin position="224"/>
        <end position="243"/>
    </location>
</feature>
<protein>
    <recommendedName>
        <fullName evidence="7">Protein kinase domain-containing protein</fullName>
    </recommendedName>
</protein>
<keyword evidence="2" id="KW-0808">Transferase</keyword>
<dbReference type="PANTHER" id="PTHR47983">
    <property type="entry name" value="PTO-INTERACTING PROTEIN 1-LIKE"/>
    <property type="match status" value="1"/>
</dbReference>
<dbReference type="AlphaFoldDB" id="A0AAD8P837"/>
<dbReference type="InterPro" id="IPR008266">
    <property type="entry name" value="Tyr_kinase_AS"/>
</dbReference>
<evidence type="ECO:0000256" key="3">
    <source>
        <dbReference type="ARBA" id="ARBA00022741"/>
    </source>
</evidence>
<keyword evidence="4" id="KW-0418">Kinase</keyword>
<keyword evidence="3" id="KW-0547">Nucleotide-binding</keyword>
<dbReference type="PROSITE" id="PS00109">
    <property type="entry name" value="PROTEIN_KINASE_TYR"/>
    <property type="match status" value="1"/>
</dbReference>
<dbReference type="EMBL" id="JAUHHV010000001">
    <property type="protein sequence ID" value="KAK1435889.1"/>
    <property type="molecule type" value="Genomic_DNA"/>
</dbReference>
<dbReference type="InterPro" id="IPR011009">
    <property type="entry name" value="Kinase-like_dom_sf"/>
</dbReference>
<dbReference type="InterPro" id="IPR052101">
    <property type="entry name" value="Plant_StressResp_Kinase"/>
</dbReference>
<feature type="compositionally biased region" description="Low complexity" evidence="6">
    <location>
        <begin position="224"/>
        <end position="240"/>
    </location>
</feature>
<feature type="compositionally biased region" description="Polar residues" evidence="6">
    <location>
        <begin position="178"/>
        <end position="192"/>
    </location>
</feature>
<organism evidence="8 9">
    <name type="scientific">Tagetes erecta</name>
    <name type="common">African marigold</name>
    <dbReference type="NCBI Taxonomy" id="13708"/>
    <lineage>
        <taxon>Eukaryota</taxon>
        <taxon>Viridiplantae</taxon>
        <taxon>Streptophyta</taxon>
        <taxon>Embryophyta</taxon>
        <taxon>Tracheophyta</taxon>
        <taxon>Spermatophyta</taxon>
        <taxon>Magnoliopsida</taxon>
        <taxon>eudicotyledons</taxon>
        <taxon>Gunneridae</taxon>
        <taxon>Pentapetalae</taxon>
        <taxon>asterids</taxon>
        <taxon>campanulids</taxon>
        <taxon>Asterales</taxon>
        <taxon>Asteraceae</taxon>
        <taxon>Asteroideae</taxon>
        <taxon>Heliantheae alliance</taxon>
        <taxon>Tageteae</taxon>
        <taxon>Tagetes</taxon>
    </lineage>
</organism>
<dbReference type="GO" id="GO:0005524">
    <property type="term" value="F:ATP binding"/>
    <property type="evidence" value="ECO:0007669"/>
    <property type="project" value="UniProtKB-KW"/>
</dbReference>
<proteinExistence type="predicted"/>
<evidence type="ECO:0000256" key="4">
    <source>
        <dbReference type="ARBA" id="ARBA00022777"/>
    </source>
</evidence>
<evidence type="ECO:0000256" key="6">
    <source>
        <dbReference type="SAM" id="MobiDB-lite"/>
    </source>
</evidence>
<reference evidence="8" key="1">
    <citation type="journal article" date="2023" name="bioRxiv">
        <title>Improved chromosome-level genome assembly for marigold (Tagetes erecta).</title>
        <authorList>
            <person name="Jiang F."/>
            <person name="Yuan L."/>
            <person name="Wang S."/>
            <person name="Wang H."/>
            <person name="Xu D."/>
            <person name="Wang A."/>
            <person name="Fan W."/>
        </authorList>
    </citation>
    <scope>NUCLEOTIDE SEQUENCE</scope>
    <source>
        <strain evidence="8">WSJ</strain>
        <tissue evidence="8">Leaf</tissue>
    </source>
</reference>
<keyword evidence="9" id="KW-1185">Reference proteome</keyword>
<evidence type="ECO:0000256" key="2">
    <source>
        <dbReference type="ARBA" id="ARBA00022679"/>
    </source>
</evidence>
<accession>A0AAD8P837</accession>
<evidence type="ECO:0000313" key="9">
    <source>
        <dbReference type="Proteomes" id="UP001229421"/>
    </source>
</evidence>
<dbReference type="Proteomes" id="UP001229421">
    <property type="component" value="Unassembled WGS sequence"/>
</dbReference>
<comment type="caution">
    <text evidence="8">The sequence shown here is derived from an EMBL/GenBank/DDBJ whole genome shotgun (WGS) entry which is preliminary data.</text>
</comment>
<keyword evidence="1" id="KW-0597">Phosphoprotein</keyword>
<feature type="region of interest" description="Disordered" evidence="6">
    <location>
        <begin position="173"/>
        <end position="201"/>
    </location>
</feature>
<sequence>MILIVVLDGSKVLRDESSVEPLRYAIRHVVKPRDQMVVLVIFNSDCQPPQSPVMSSCCIVTHDGGKHNPSERERYIRILREEISQGTEGYMEVFRPFYKQCKNLRVKFIVKIVVGSTIDAIISEEKNNTGATSILIGRSYAIKHAQWANQRSCTFSIQQGIDEEIVVYNCKPSRDVPESSSRAQNAANSTPRMSRRLKKKTLSHDEKKLIICTLPNFEGIYRPSSSSSSLESTNESSQESEGFEKIKVLEHEGGLLVELSWEVISEITNMFMNIIQFDKNEGFQMYSGRLIDDRSDIFVKRYVGTEYRYVLEAEKKAALTMYHKNILRLYGYHKNENAVALVFPFASKGALLNRVLNGCWTKELKIGFQNKLSIAIGIAQGLRYMHEQCARGIIVHCDLRPCNVLLGNNLVPQITGFGHAKWLQFEQLSLTRNSCGHMHPSDPSSLALIKSDILAFGILLLRLFCSRSAPRDDKSFVTWARRLLVQRSYHILYDESEYDVHGLLMVTSVVARCISTRSNSRPCMSKVLSFLKGEVLCAEQTFPSTESSPNLASTPDLNLWEM</sequence>
<dbReference type="PANTHER" id="PTHR47983:SF23">
    <property type="entry name" value="PROLINE-RICH RECEPTOR-LIKE PROTEIN KINASE PERK13"/>
    <property type="match status" value="1"/>
</dbReference>
<evidence type="ECO:0000313" key="8">
    <source>
        <dbReference type="EMBL" id="KAK1435889.1"/>
    </source>
</evidence>
<dbReference type="Pfam" id="PF07714">
    <property type="entry name" value="PK_Tyr_Ser-Thr"/>
    <property type="match status" value="1"/>
</dbReference>
<dbReference type="SUPFAM" id="SSF56112">
    <property type="entry name" value="Protein kinase-like (PK-like)"/>
    <property type="match status" value="1"/>
</dbReference>
<evidence type="ECO:0000256" key="1">
    <source>
        <dbReference type="ARBA" id="ARBA00022553"/>
    </source>
</evidence>
<feature type="domain" description="Protein kinase" evidence="7">
    <location>
        <begin position="271"/>
        <end position="536"/>
    </location>
</feature>